<organism evidence="1 2">
    <name type="scientific">Mycena alexandri</name>
    <dbReference type="NCBI Taxonomy" id="1745969"/>
    <lineage>
        <taxon>Eukaryota</taxon>
        <taxon>Fungi</taxon>
        <taxon>Dikarya</taxon>
        <taxon>Basidiomycota</taxon>
        <taxon>Agaricomycotina</taxon>
        <taxon>Agaricomycetes</taxon>
        <taxon>Agaricomycetidae</taxon>
        <taxon>Agaricales</taxon>
        <taxon>Marasmiineae</taxon>
        <taxon>Mycenaceae</taxon>
        <taxon>Mycena</taxon>
    </lineage>
</organism>
<comment type="caution">
    <text evidence="1">The sequence shown here is derived from an EMBL/GenBank/DDBJ whole genome shotgun (WGS) entry which is preliminary data.</text>
</comment>
<gene>
    <name evidence="1" type="ORF">C8F04DRAFT_1229980</name>
</gene>
<evidence type="ECO:0000313" key="1">
    <source>
        <dbReference type="EMBL" id="KAJ7042306.1"/>
    </source>
</evidence>
<reference evidence="1" key="1">
    <citation type="submission" date="2023-03" db="EMBL/GenBank/DDBJ databases">
        <title>Massive genome expansion in bonnet fungi (Mycena s.s.) driven by repeated elements and novel gene families across ecological guilds.</title>
        <authorList>
            <consortium name="Lawrence Berkeley National Laboratory"/>
            <person name="Harder C.B."/>
            <person name="Miyauchi S."/>
            <person name="Viragh M."/>
            <person name="Kuo A."/>
            <person name="Thoen E."/>
            <person name="Andreopoulos B."/>
            <person name="Lu D."/>
            <person name="Skrede I."/>
            <person name="Drula E."/>
            <person name="Henrissat B."/>
            <person name="Morin E."/>
            <person name="Kohler A."/>
            <person name="Barry K."/>
            <person name="LaButti K."/>
            <person name="Morin E."/>
            <person name="Salamov A."/>
            <person name="Lipzen A."/>
            <person name="Mereny Z."/>
            <person name="Hegedus B."/>
            <person name="Baldrian P."/>
            <person name="Stursova M."/>
            <person name="Weitz H."/>
            <person name="Taylor A."/>
            <person name="Grigoriev I.V."/>
            <person name="Nagy L.G."/>
            <person name="Martin F."/>
            <person name="Kauserud H."/>
        </authorList>
    </citation>
    <scope>NUCLEOTIDE SEQUENCE</scope>
    <source>
        <strain evidence="1">CBHHK200</strain>
    </source>
</reference>
<dbReference type="EMBL" id="JARJCM010000013">
    <property type="protein sequence ID" value="KAJ7042306.1"/>
    <property type="molecule type" value="Genomic_DNA"/>
</dbReference>
<dbReference type="AlphaFoldDB" id="A0AAD6XBV4"/>
<protein>
    <submittedName>
        <fullName evidence="1">Uncharacterized protein</fullName>
    </submittedName>
</protein>
<proteinExistence type="predicted"/>
<sequence>MPRCILLASSLFFRRHPARPSLYVCGRRPPFPLLLPSVAILKDLLKPRSFSLVKRSRVKLCRCVDSLEQSHRLKSSQVLSSKIQGFKISSRPSGCSTSSKTFKFETSSYKLPQHNSLRRRWLGLGIGSKIPSCNPRVDWPLLACCYNRDHSNGADQS</sequence>
<evidence type="ECO:0000313" key="2">
    <source>
        <dbReference type="Proteomes" id="UP001218188"/>
    </source>
</evidence>
<keyword evidence="2" id="KW-1185">Reference proteome</keyword>
<accession>A0AAD6XBV4</accession>
<dbReference type="Proteomes" id="UP001218188">
    <property type="component" value="Unassembled WGS sequence"/>
</dbReference>
<name>A0AAD6XBV4_9AGAR</name>